<keyword evidence="2" id="KW-1185">Reference proteome</keyword>
<dbReference type="KEGG" id="blac:94347411"/>
<evidence type="ECO:0000313" key="1">
    <source>
        <dbReference type="EMBL" id="TDH73770.1"/>
    </source>
</evidence>
<dbReference type="GeneID" id="94347411"/>
<proteinExistence type="predicted"/>
<sequence>MKTIKDRVRDTTVTATNSARNTMSATTGRRNGEEELDEVIDLTEAGGDEPNLGTQQWLIDNEGDVLELAG</sequence>
<accession>A0A976IL24</accession>
<dbReference type="AlphaFoldDB" id="A0A976IL24"/>
<organism evidence="1 2">
    <name type="scientific">Bremia lactucae</name>
    <name type="common">Lettuce downy mildew</name>
    <dbReference type="NCBI Taxonomy" id="4779"/>
    <lineage>
        <taxon>Eukaryota</taxon>
        <taxon>Sar</taxon>
        <taxon>Stramenopiles</taxon>
        <taxon>Oomycota</taxon>
        <taxon>Peronosporomycetes</taxon>
        <taxon>Peronosporales</taxon>
        <taxon>Peronosporaceae</taxon>
        <taxon>Bremia</taxon>
    </lineage>
</organism>
<dbReference type="RefSeq" id="XP_067823268.1">
    <property type="nucleotide sequence ID" value="XM_067961740.1"/>
</dbReference>
<gene>
    <name evidence="1" type="ORF">CCR75_003646</name>
</gene>
<dbReference type="Proteomes" id="UP000294530">
    <property type="component" value="Unassembled WGS sequence"/>
</dbReference>
<comment type="caution">
    <text evidence="1">The sequence shown here is derived from an EMBL/GenBank/DDBJ whole genome shotgun (WGS) entry which is preliminary data.</text>
</comment>
<dbReference type="EMBL" id="SHOA02000018">
    <property type="protein sequence ID" value="TDH73770.1"/>
    <property type="molecule type" value="Genomic_DNA"/>
</dbReference>
<protein>
    <submittedName>
        <fullName evidence="1">Uncharacterized protein</fullName>
    </submittedName>
</protein>
<reference evidence="1 2" key="1">
    <citation type="journal article" date="2021" name="Genome Biol.">
        <title>AFLAP: assembly-free linkage analysis pipeline using k-mers from genome sequencing data.</title>
        <authorList>
            <person name="Fletcher K."/>
            <person name="Zhang L."/>
            <person name="Gil J."/>
            <person name="Han R."/>
            <person name="Cavanaugh K."/>
            <person name="Michelmore R."/>
        </authorList>
    </citation>
    <scope>NUCLEOTIDE SEQUENCE [LARGE SCALE GENOMIC DNA]</scope>
    <source>
        <strain evidence="1 2">SF5</strain>
    </source>
</reference>
<evidence type="ECO:0000313" key="2">
    <source>
        <dbReference type="Proteomes" id="UP000294530"/>
    </source>
</evidence>
<name>A0A976IL24_BRELC</name>